<evidence type="ECO:0000313" key="8">
    <source>
        <dbReference type="EMBL" id="PWL08288.1"/>
    </source>
</evidence>
<dbReference type="InterPro" id="IPR050714">
    <property type="entry name" value="Cobalamin_biosynth_MTase"/>
</dbReference>
<dbReference type="InterPro" id="IPR000878">
    <property type="entry name" value="4pyrrol_Mease"/>
</dbReference>
<dbReference type="InterPro" id="IPR014777">
    <property type="entry name" value="4pyrrole_Mease_sub1"/>
</dbReference>
<feature type="domain" description="Tetrapyrrole methylase" evidence="6">
    <location>
        <begin position="6"/>
        <end position="195"/>
    </location>
</feature>
<evidence type="ECO:0000256" key="1">
    <source>
        <dbReference type="ARBA" id="ARBA00004953"/>
    </source>
</evidence>
<dbReference type="Proteomes" id="UP000246004">
    <property type="component" value="Unassembled WGS sequence"/>
</dbReference>
<reference evidence="8 10" key="1">
    <citation type="submission" date="2016-04" db="EMBL/GenBank/DDBJ databases">
        <title>Genome sequence of Methanosphaera cuniculi DSM 4103.</title>
        <authorList>
            <person name="Poehlein A."/>
            <person name="Seedorf H."/>
            <person name="Daniel R."/>
        </authorList>
    </citation>
    <scope>NUCLEOTIDE SEQUENCE [LARGE SCALE GENOMIC DNA]</scope>
    <source>
        <strain evidence="8 10">DSM 4103</strain>
    </source>
</reference>
<dbReference type="NCBIfam" id="TIGR02467">
    <property type="entry name" value="CbiE"/>
    <property type="match status" value="1"/>
</dbReference>
<dbReference type="AlphaFoldDB" id="A0A2A2HG00"/>
<evidence type="ECO:0000256" key="2">
    <source>
        <dbReference type="ARBA" id="ARBA00022573"/>
    </source>
</evidence>
<dbReference type="InterPro" id="IPR035996">
    <property type="entry name" value="4pyrrol_Methylase_sf"/>
</dbReference>
<dbReference type="EC" id="2.1.1.-" evidence="8"/>
<protein>
    <submittedName>
        <fullName evidence="7 8">Cobalt-precorrin-6Y C(5)-methyltransferase</fullName>
        <ecNumber evidence="8">2.1.1.-</ecNumber>
    </submittedName>
</protein>
<name>A0A2A2HG00_9EURY</name>
<dbReference type="InterPro" id="IPR012818">
    <property type="entry name" value="CbiE"/>
</dbReference>
<dbReference type="UniPathway" id="UPA00148"/>
<keyword evidence="9" id="KW-1185">Reference proteome</keyword>
<evidence type="ECO:0000313" key="9">
    <source>
        <dbReference type="Proteomes" id="UP000217528"/>
    </source>
</evidence>
<keyword evidence="2" id="KW-0169">Cobalamin biosynthesis</keyword>
<dbReference type="InterPro" id="IPR014776">
    <property type="entry name" value="4pyrrole_Mease_sub2"/>
</dbReference>
<dbReference type="Gene3D" id="3.30.950.10">
    <property type="entry name" value="Methyltransferase, Cobalt-precorrin-4 Transmethylase, Domain 2"/>
    <property type="match status" value="1"/>
</dbReference>
<dbReference type="GO" id="GO:0009236">
    <property type="term" value="P:cobalamin biosynthetic process"/>
    <property type="evidence" value="ECO:0007669"/>
    <property type="project" value="UniProtKB-UniPathway"/>
</dbReference>
<comment type="pathway">
    <text evidence="1">Cofactor biosynthesis; adenosylcobalamin biosynthesis.</text>
</comment>
<dbReference type="Pfam" id="PF00590">
    <property type="entry name" value="TP_methylase"/>
    <property type="match status" value="1"/>
</dbReference>
<sequence length="208" mass="23136">MTKKMNIVGIGPGDREYLTIGALETIENSDVLVGSKRSLEPFDYLDAQMVVLEPRDIPKTVKKAVSYLDDGFNVTILSTGDPGFSGMLKTMQKLSPKTKLNVIPGISSIQLASAKLQIPWDDANLITIHGGRAPTEKLLKELDENKKNIVLPNRHISELAEYLIDHGYSPEHEIIICEKLSYPDEQIVHVTLGEARQMEFGYMCIVVI</sequence>
<dbReference type="RefSeq" id="WP_095607854.1">
    <property type="nucleotide sequence ID" value="NZ_CANQEZ010000001.1"/>
</dbReference>
<dbReference type="PANTHER" id="PTHR43182">
    <property type="entry name" value="COBALT-PRECORRIN-6B C(15)-METHYLTRANSFERASE (DECARBOXYLATING)"/>
    <property type="match status" value="1"/>
</dbReference>
<keyword evidence="5" id="KW-0949">S-adenosyl-L-methionine</keyword>
<evidence type="ECO:0000313" key="10">
    <source>
        <dbReference type="Proteomes" id="UP000246004"/>
    </source>
</evidence>
<proteinExistence type="predicted"/>
<keyword evidence="3 7" id="KW-0489">Methyltransferase</keyword>
<dbReference type="SUPFAM" id="SSF53790">
    <property type="entry name" value="Tetrapyrrole methylase"/>
    <property type="match status" value="1"/>
</dbReference>
<organism evidence="7 9">
    <name type="scientific">Methanosphaera cuniculi</name>
    <dbReference type="NCBI Taxonomy" id="1077256"/>
    <lineage>
        <taxon>Archaea</taxon>
        <taxon>Methanobacteriati</taxon>
        <taxon>Methanobacteriota</taxon>
        <taxon>Methanomada group</taxon>
        <taxon>Methanobacteria</taxon>
        <taxon>Methanobacteriales</taxon>
        <taxon>Methanobacteriaceae</taxon>
        <taxon>Methanosphaera</taxon>
    </lineage>
</organism>
<dbReference type="EMBL" id="LMVN01000001">
    <property type="protein sequence ID" value="PAV08204.1"/>
    <property type="molecule type" value="Genomic_DNA"/>
</dbReference>
<dbReference type="NCBIfam" id="NF004459">
    <property type="entry name" value="PRK05787.2-2"/>
    <property type="match status" value="1"/>
</dbReference>
<dbReference type="Proteomes" id="UP000217528">
    <property type="component" value="Unassembled WGS sequence"/>
</dbReference>
<dbReference type="GO" id="GO:0032259">
    <property type="term" value="P:methylation"/>
    <property type="evidence" value="ECO:0007669"/>
    <property type="project" value="UniProtKB-KW"/>
</dbReference>
<keyword evidence="4 7" id="KW-0808">Transferase</keyword>
<dbReference type="CDD" id="cd11644">
    <property type="entry name" value="Precorrin-6Y-MT"/>
    <property type="match status" value="1"/>
</dbReference>
<accession>A0A2A2HG00</accession>
<gene>
    <name evidence="8" type="primary">cbiE</name>
    <name evidence="7" type="ORF">ASJ82_03145</name>
    <name evidence="8" type="ORF">MSCUN_07240</name>
</gene>
<evidence type="ECO:0000256" key="3">
    <source>
        <dbReference type="ARBA" id="ARBA00022603"/>
    </source>
</evidence>
<evidence type="ECO:0000256" key="5">
    <source>
        <dbReference type="ARBA" id="ARBA00022691"/>
    </source>
</evidence>
<reference evidence="7 9" key="2">
    <citation type="journal article" date="2017" name="BMC Genomics">
        <title>Genomic analysis of methanogenic archaea reveals a shift towards energy conservation.</title>
        <authorList>
            <person name="Gilmore S.P."/>
            <person name="Henske J.K."/>
            <person name="Sexton J.A."/>
            <person name="Solomon K.V."/>
            <person name="Seppala S."/>
            <person name="Yoo J.I."/>
            <person name="Huyett L.M."/>
            <person name="Pressman A."/>
            <person name="Cogan J.Z."/>
            <person name="Kivenson V."/>
            <person name="Peng X."/>
            <person name="Tan Y."/>
            <person name="Valentine D.L."/>
            <person name="O'Malley M.A."/>
        </authorList>
    </citation>
    <scope>NUCLEOTIDE SEQUENCE [LARGE SCALE GENOMIC DNA]</scope>
    <source>
        <strain evidence="7 9">1R-7</strain>
    </source>
</reference>
<dbReference type="PANTHER" id="PTHR43182:SF1">
    <property type="entry name" value="COBALT-PRECORRIN-7 C(5)-METHYLTRANSFERASE"/>
    <property type="match status" value="1"/>
</dbReference>
<dbReference type="GO" id="GO:0008276">
    <property type="term" value="F:protein methyltransferase activity"/>
    <property type="evidence" value="ECO:0007669"/>
    <property type="project" value="InterPro"/>
</dbReference>
<evidence type="ECO:0000259" key="6">
    <source>
        <dbReference type="Pfam" id="PF00590"/>
    </source>
</evidence>
<dbReference type="OrthoDB" id="42238at2157"/>
<comment type="caution">
    <text evidence="7">The sequence shown here is derived from an EMBL/GenBank/DDBJ whole genome shotgun (WGS) entry which is preliminary data.</text>
</comment>
<evidence type="ECO:0000256" key="4">
    <source>
        <dbReference type="ARBA" id="ARBA00022679"/>
    </source>
</evidence>
<dbReference type="EMBL" id="LWMS01000020">
    <property type="protein sequence ID" value="PWL08288.1"/>
    <property type="molecule type" value="Genomic_DNA"/>
</dbReference>
<dbReference type="Gene3D" id="3.40.1010.10">
    <property type="entry name" value="Cobalt-precorrin-4 Transmethylase, Domain 1"/>
    <property type="match status" value="1"/>
</dbReference>
<evidence type="ECO:0000313" key="7">
    <source>
        <dbReference type="EMBL" id="PAV08204.1"/>
    </source>
</evidence>